<evidence type="ECO:0000313" key="6">
    <source>
        <dbReference type="Proteomes" id="UP000466931"/>
    </source>
</evidence>
<evidence type="ECO:0000256" key="4">
    <source>
        <dbReference type="ARBA" id="ARBA00022840"/>
    </source>
</evidence>
<gene>
    <name evidence="5" type="ORF">MCNF_09670</name>
</gene>
<dbReference type="RefSeq" id="WP_085156587.1">
    <property type="nucleotide sequence ID" value="NZ_AP022612.1"/>
</dbReference>
<dbReference type="SUPFAM" id="SSF52540">
    <property type="entry name" value="P-loop containing nucleoside triphosphate hydrolases"/>
    <property type="match status" value="2"/>
</dbReference>
<dbReference type="CDD" id="cd03257">
    <property type="entry name" value="ABC_NikE_OppD_transporters"/>
    <property type="match status" value="2"/>
</dbReference>
<dbReference type="EMBL" id="AP022612">
    <property type="protein sequence ID" value="BBZ32362.1"/>
    <property type="molecule type" value="Genomic_DNA"/>
</dbReference>
<keyword evidence="4 5" id="KW-0067">ATP-binding</keyword>
<accession>A0A7I7XTU0</accession>
<dbReference type="InterPro" id="IPR013563">
    <property type="entry name" value="Oligopep_ABC_C"/>
</dbReference>
<dbReference type="InterPro" id="IPR050319">
    <property type="entry name" value="ABC_transp_ATP-bind"/>
</dbReference>
<dbReference type="Pfam" id="PF08352">
    <property type="entry name" value="oligo_HPY"/>
    <property type="match status" value="1"/>
</dbReference>
<organism evidence="5 6">
    <name type="scientific">Mycolicibacterium confluentis</name>
    <dbReference type="NCBI Taxonomy" id="28047"/>
    <lineage>
        <taxon>Bacteria</taxon>
        <taxon>Bacillati</taxon>
        <taxon>Actinomycetota</taxon>
        <taxon>Actinomycetes</taxon>
        <taxon>Mycobacteriales</taxon>
        <taxon>Mycobacteriaceae</taxon>
        <taxon>Mycolicibacterium</taxon>
    </lineage>
</organism>
<dbReference type="Gene3D" id="3.40.50.300">
    <property type="entry name" value="P-loop containing nucleotide triphosphate hydrolases"/>
    <property type="match status" value="2"/>
</dbReference>
<reference evidence="5" key="2">
    <citation type="submission" date="2020-02" db="EMBL/GenBank/DDBJ databases">
        <authorList>
            <person name="Matsumoto Y."/>
            <person name="Motooka D."/>
            <person name="Nakamura S."/>
        </authorList>
    </citation>
    <scope>NUCLEOTIDE SEQUENCE</scope>
    <source>
        <strain evidence="5">JCM 13671</strain>
    </source>
</reference>
<dbReference type="OrthoDB" id="8036461at2"/>
<proteinExistence type="inferred from homology"/>
<dbReference type="GO" id="GO:0055085">
    <property type="term" value="P:transmembrane transport"/>
    <property type="evidence" value="ECO:0007669"/>
    <property type="project" value="UniProtKB-ARBA"/>
</dbReference>
<dbReference type="GO" id="GO:0016887">
    <property type="term" value="F:ATP hydrolysis activity"/>
    <property type="evidence" value="ECO:0007669"/>
    <property type="project" value="InterPro"/>
</dbReference>
<dbReference type="PANTHER" id="PTHR43776">
    <property type="entry name" value="TRANSPORT ATP-BINDING PROTEIN"/>
    <property type="match status" value="1"/>
</dbReference>
<dbReference type="AlphaFoldDB" id="A0A7I7XTU0"/>
<dbReference type="PROSITE" id="PS00211">
    <property type="entry name" value="ABC_TRANSPORTER_1"/>
    <property type="match status" value="2"/>
</dbReference>
<dbReference type="Proteomes" id="UP000466931">
    <property type="component" value="Chromosome"/>
</dbReference>
<dbReference type="GO" id="GO:0005524">
    <property type="term" value="F:ATP binding"/>
    <property type="evidence" value="ECO:0007669"/>
    <property type="project" value="UniProtKB-KW"/>
</dbReference>
<keyword evidence="2" id="KW-0813">Transport</keyword>
<dbReference type="InterPro" id="IPR027417">
    <property type="entry name" value="P-loop_NTPase"/>
</dbReference>
<dbReference type="InterPro" id="IPR003593">
    <property type="entry name" value="AAA+_ATPase"/>
</dbReference>
<reference evidence="5" key="1">
    <citation type="journal article" date="2019" name="Emerg. Microbes Infect.">
        <title>Comprehensive subspecies identification of 175 nontuberculous mycobacteria species based on 7547 genomic profiles.</title>
        <authorList>
            <person name="Matsumoto Y."/>
            <person name="Kinjo T."/>
            <person name="Motooka D."/>
            <person name="Nabeya D."/>
            <person name="Jung N."/>
            <person name="Uechi K."/>
            <person name="Horii T."/>
            <person name="Iida T."/>
            <person name="Fujita J."/>
            <person name="Nakamura S."/>
        </authorList>
    </citation>
    <scope>NUCLEOTIDE SEQUENCE [LARGE SCALE GENOMIC DNA]</scope>
    <source>
        <strain evidence="5">JCM 13671</strain>
    </source>
</reference>
<dbReference type="SMART" id="SM00382">
    <property type="entry name" value="AAA"/>
    <property type="match status" value="2"/>
</dbReference>
<dbReference type="InterPro" id="IPR003439">
    <property type="entry name" value="ABC_transporter-like_ATP-bd"/>
</dbReference>
<keyword evidence="3" id="KW-0547">Nucleotide-binding</keyword>
<dbReference type="GO" id="GO:0015833">
    <property type="term" value="P:peptide transport"/>
    <property type="evidence" value="ECO:0007669"/>
    <property type="project" value="InterPro"/>
</dbReference>
<dbReference type="InterPro" id="IPR017871">
    <property type="entry name" value="ABC_transporter-like_CS"/>
</dbReference>
<keyword evidence="6" id="KW-1185">Reference proteome</keyword>
<dbReference type="PANTHER" id="PTHR43776:SF7">
    <property type="entry name" value="D,D-DIPEPTIDE TRANSPORT ATP-BINDING PROTEIN DDPF-RELATED"/>
    <property type="match status" value="1"/>
</dbReference>
<name>A0A7I7XTU0_9MYCO</name>
<comment type="similarity">
    <text evidence="1">Belongs to the ABC transporter superfamily.</text>
</comment>
<dbReference type="PROSITE" id="PS50893">
    <property type="entry name" value="ABC_TRANSPORTER_2"/>
    <property type="match status" value="2"/>
</dbReference>
<evidence type="ECO:0000256" key="3">
    <source>
        <dbReference type="ARBA" id="ARBA00022741"/>
    </source>
</evidence>
<dbReference type="Pfam" id="PF00005">
    <property type="entry name" value="ABC_tran"/>
    <property type="match status" value="2"/>
</dbReference>
<sequence length="550" mass="59159">MSSEKAGKPLVRVDGLAATLADGREILSDVSFEVGQGEIVALIGESGSGKTTTALALLGYATPGVTLSGLVEVCGHQVLELDEGELRAVRGRAIGYVPQDPPSALNPTMRVKKLIRSILTAHPDRDAGPEAISAALRRVDLPADDAFQRRFPHQLSGGQQQRLAIGAALAASPSAVVFDEPTTGLDLLTQAVVIREIRSLRERLNVSMVYVSHDLRVVADLADRVCVMYDGSIVECGPTAQVLNNPVHPYTRSLIEAVPDHRRSIVGGARVAEPPGAEPAAAQQDRRLLEVDSLRASYHTGGRQVPILDGVDLKIAIGERVAIAGQSGSGKTTLTRCLSGLVTADEGNMLFENRELKRSLRQRTQHELRSIQVVFQNPTSSLNPRLTVGEIVGRPVQLGDSRARRQAMKESVDRALELVELPTSVASRRPGELSGGQRQRVMIASALAAQPRLLICDEITSALDVSVQARIVAMLRRLSDELDLALLFVSHDLGVIGDIAHRTAVLQAGRVVEDRPTAELFADPHNDYTRRLLQAADELGGHLRHAAVNQ</sequence>
<evidence type="ECO:0000256" key="1">
    <source>
        <dbReference type="ARBA" id="ARBA00005417"/>
    </source>
</evidence>
<evidence type="ECO:0000313" key="5">
    <source>
        <dbReference type="EMBL" id="BBZ32362.1"/>
    </source>
</evidence>
<evidence type="ECO:0000256" key="2">
    <source>
        <dbReference type="ARBA" id="ARBA00022448"/>
    </source>
</evidence>
<protein>
    <submittedName>
        <fullName evidence="5">ABC transporter ATP-binding protein</fullName>
    </submittedName>
</protein>